<name>A0A383RKQ4_PAEAL</name>
<proteinExistence type="predicted"/>
<dbReference type="AlphaFoldDB" id="A0A383RKQ4"/>
<accession>A0A383RKQ4</accession>
<dbReference type="RefSeq" id="WP_138189125.1">
    <property type="nucleotide sequence ID" value="NZ_LS992241.1"/>
</dbReference>
<evidence type="ECO:0000313" key="2">
    <source>
        <dbReference type="EMBL" id="SYX87550.1"/>
    </source>
</evidence>
<keyword evidence="1" id="KW-0732">Signal</keyword>
<dbReference type="Proteomes" id="UP000304148">
    <property type="component" value="Chromosome"/>
</dbReference>
<dbReference type="EMBL" id="LS992241">
    <property type="protein sequence ID" value="SYX87550.1"/>
    <property type="molecule type" value="Genomic_DNA"/>
</dbReference>
<reference evidence="3" key="1">
    <citation type="submission" date="2018-08" db="EMBL/GenBank/DDBJ databases">
        <authorList>
            <person name="Chevrot R."/>
        </authorList>
    </citation>
    <scope>NUCLEOTIDE SEQUENCE [LARGE SCALE GENOMIC DNA]</scope>
</reference>
<sequence length="357" mass="39878">MFMKKAVIATLVVSGMLASLGGPIPLEAAAAQEQKQPEKVKVQIDKKMADKLKKAMKELAGKEVKMQDVGESYSGSVGSATVQSVDDKYSIDFNPKTGGIWWGFTKISIDEVSKEDRNKVLQRLKELYPNKTYVLTNEVEMQRRYDDKQAKFVDTLYVFKEKDFYISLYKPGAGPKAKDQLNGFSITVDAKELDPKWSKAAAEIVKTAFNHELKEVTEAALTHGNFDYEKVLAIPMWVLQGDGVYIQIDTKSGKAIEVIHKSRLKEKVTTDKEITAKVAKEVISPLAQKVLGVDISGCEVEWDNRLKEYRFHNDYMDKKDGKVVTTKLRAALDADKNAVYLVGGTNAIHGSRETIAK</sequence>
<evidence type="ECO:0008006" key="4">
    <source>
        <dbReference type="Google" id="ProtNLM"/>
    </source>
</evidence>
<organism evidence="2 3">
    <name type="scientific">Paenibacillus alvei</name>
    <name type="common">Bacillus alvei</name>
    <dbReference type="NCBI Taxonomy" id="44250"/>
    <lineage>
        <taxon>Bacteria</taxon>
        <taxon>Bacillati</taxon>
        <taxon>Bacillota</taxon>
        <taxon>Bacilli</taxon>
        <taxon>Bacillales</taxon>
        <taxon>Paenibacillaceae</taxon>
        <taxon>Paenibacillus</taxon>
    </lineage>
</organism>
<gene>
    <name evidence="2" type="ORF">PBLR_15980</name>
</gene>
<evidence type="ECO:0000256" key="1">
    <source>
        <dbReference type="SAM" id="SignalP"/>
    </source>
</evidence>
<evidence type="ECO:0000313" key="3">
    <source>
        <dbReference type="Proteomes" id="UP000304148"/>
    </source>
</evidence>
<protein>
    <recommendedName>
        <fullName evidence="4">PepSY domain-containing protein</fullName>
    </recommendedName>
</protein>
<feature type="chain" id="PRO_5038489698" description="PepSY domain-containing protein" evidence="1">
    <location>
        <begin position="29"/>
        <end position="357"/>
    </location>
</feature>
<feature type="signal peptide" evidence="1">
    <location>
        <begin position="1"/>
        <end position="28"/>
    </location>
</feature>